<evidence type="ECO:0000313" key="2">
    <source>
        <dbReference type="EMBL" id="MCO1622235.1"/>
    </source>
</evidence>
<keyword evidence="1" id="KW-1133">Transmembrane helix</keyword>
<proteinExistence type="predicted"/>
<feature type="transmembrane region" description="Helical" evidence="1">
    <location>
        <begin position="46"/>
        <end position="65"/>
    </location>
</feature>
<evidence type="ECO:0000313" key="3">
    <source>
        <dbReference type="Proteomes" id="UP001202943"/>
    </source>
</evidence>
<reference evidence="2" key="1">
    <citation type="submission" date="2022-05" db="EMBL/GenBank/DDBJ databases">
        <authorList>
            <person name="Yi M."/>
        </authorList>
    </citation>
    <scope>NUCLEOTIDE SEQUENCE</scope>
    <source>
        <strain evidence="2">DS2</strain>
    </source>
</reference>
<dbReference type="EMBL" id="JAMHFX010000188">
    <property type="protein sequence ID" value="MCO1622235.1"/>
    <property type="molecule type" value="Genomic_DNA"/>
</dbReference>
<keyword evidence="1" id="KW-0812">Transmembrane</keyword>
<evidence type="ECO:0000256" key="1">
    <source>
        <dbReference type="SAM" id="Phobius"/>
    </source>
</evidence>
<evidence type="ECO:0008006" key="4">
    <source>
        <dbReference type="Google" id="ProtNLM"/>
    </source>
</evidence>
<gene>
    <name evidence="2" type="ORF">M8C81_16665</name>
</gene>
<dbReference type="RefSeq" id="WP_252460243.1">
    <property type="nucleotide sequence ID" value="NZ_JAMHFX010000188.1"/>
</dbReference>
<reference evidence="2" key="2">
    <citation type="submission" date="2023-08" db="EMBL/GenBank/DDBJ databases">
        <title>Isolation, Identification, Denitrification Characteristics of A Highly Efficient Aerobic Denitrifying Bacterial Strain DS2.</title>
        <authorList>
            <person name="Wang H."/>
        </authorList>
    </citation>
    <scope>NUCLEOTIDE SEQUENCE</scope>
    <source>
        <strain evidence="2">DS2</strain>
    </source>
</reference>
<accession>A0AAW5HM99</accession>
<organism evidence="2 3">
    <name type="scientific">Pseudomonas putida</name>
    <name type="common">Arthrobacter siderocapsulatus</name>
    <dbReference type="NCBI Taxonomy" id="303"/>
    <lineage>
        <taxon>Bacteria</taxon>
        <taxon>Pseudomonadati</taxon>
        <taxon>Pseudomonadota</taxon>
        <taxon>Gammaproteobacteria</taxon>
        <taxon>Pseudomonadales</taxon>
        <taxon>Pseudomonadaceae</taxon>
        <taxon>Pseudomonas</taxon>
    </lineage>
</organism>
<sequence length="69" mass="7118">MTSHNEASRSGWASALARLRESLPDIVGMAGFALLARGLWIGMGEAVALSVCGVILMALSAYAVARGGR</sequence>
<name>A0AAW5HM99_PSEPU</name>
<dbReference type="AlphaFoldDB" id="A0AAW5HM99"/>
<protein>
    <recommendedName>
        <fullName evidence="4">PH domain-containing protein</fullName>
    </recommendedName>
</protein>
<comment type="caution">
    <text evidence="2">The sequence shown here is derived from an EMBL/GenBank/DDBJ whole genome shotgun (WGS) entry which is preliminary data.</text>
</comment>
<dbReference type="Proteomes" id="UP001202943">
    <property type="component" value="Unassembled WGS sequence"/>
</dbReference>
<keyword evidence="1" id="KW-0472">Membrane</keyword>